<evidence type="ECO:0000313" key="1">
    <source>
        <dbReference type="EMBL" id="MBL1075193.1"/>
    </source>
</evidence>
<gene>
    <name evidence="1" type="ORF">JK358_12400</name>
</gene>
<accession>A0ABS1M3F4</accession>
<dbReference type="RefSeq" id="WP_201946955.1">
    <property type="nucleotide sequence ID" value="NZ_JAERRJ010000004.1"/>
</dbReference>
<dbReference type="EMBL" id="JAERRJ010000004">
    <property type="protein sequence ID" value="MBL1075193.1"/>
    <property type="molecule type" value="Genomic_DNA"/>
</dbReference>
<name>A0ABS1M3F4_9NOCA</name>
<dbReference type="Proteomes" id="UP000602198">
    <property type="component" value="Unassembled WGS sequence"/>
</dbReference>
<evidence type="ECO:0000313" key="2">
    <source>
        <dbReference type="Proteomes" id="UP000602198"/>
    </source>
</evidence>
<comment type="caution">
    <text evidence="1">The sequence shown here is derived from an EMBL/GenBank/DDBJ whole genome shotgun (WGS) entry which is preliminary data.</text>
</comment>
<sequence length="132" mass="15214">MTSEDMVPDRVRDIFVRTLTPGTTHIAAFPDPLPLGVRIGLVAPEGSSRERIRVRAEHDETGYYLDFYQESNDGETSSHYRIREDGSITPLENLILLHQHFADPEQARQERERRAAHNKQVIEILKAKDLYM</sequence>
<proteinExistence type="predicted"/>
<organism evidence="1 2">
    <name type="scientific">Nocardia acididurans</name>
    <dbReference type="NCBI Taxonomy" id="2802282"/>
    <lineage>
        <taxon>Bacteria</taxon>
        <taxon>Bacillati</taxon>
        <taxon>Actinomycetota</taxon>
        <taxon>Actinomycetes</taxon>
        <taxon>Mycobacteriales</taxon>
        <taxon>Nocardiaceae</taxon>
        <taxon>Nocardia</taxon>
    </lineage>
</organism>
<keyword evidence="2" id="KW-1185">Reference proteome</keyword>
<protein>
    <submittedName>
        <fullName evidence="1">Uncharacterized protein</fullName>
    </submittedName>
</protein>
<reference evidence="1 2" key="1">
    <citation type="submission" date="2021-01" db="EMBL/GenBank/DDBJ databases">
        <title>WGS of actinomycetes isolated from Thailand.</title>
        <authorList>
            <person name="Thawai C."/>
        </authorList>
    </citation>
    <scope>NUCLEOTIDE SEQUENCE [LARGE SCALE GENOMIC DNA]</scope>
    <source>
        <strain evidence="1 2">LPG 2</strain>
    </source>
</reference>